<feature type="transmembrane region" description="Helical" evidence="1">
    <location>
        <begin position="31"/>
        <end position="50"/>
    </location>
</feature>
<proteinExistence type="predicted"/>
<name>A0AAE1BWG5_PETCI</name>
<gene>
    <name evidence="2" type="ORF">Pcinc_036274</name>
</gene>
<keyword evidence="1" id="KW-1133">Transmembrane helix</keyword>
<dbReference type="AlphaFoldDB" id="A0AAE1BWG5"/>
<sequence>MVGLLPTSGASDALRCEDILPPFTPPPPPDLNWLVISIIILVCFPTTLVLKWRTSRGTERNKLQGVRAGVYNYYWGLEHRRHT</sequence>
<organism evidence="2 3">
    <name type="scientific">Petrolisthes cinctipes</name>
    <name type="common">Flat porcelain crab</name>
    <dbReference type="NCBI Taxonomy" id="88211"/>
    <lineage>
        <taxon>Eukaryota</taxon>
        <taxon>Metazoa</taxon>
        <taxon>Ecdysozoa</taxon>
        <taxon>Arthropoda</taxon>
        <taxon>Crustacea</taxon>
        <taxon>Multicrustacea</taxon>
        <taxon>Malacostraca</taxon>
        <taxon>Eumalacostraca</taxon>
        <taxon>Eucarida</taxon>
        <taxon>Decapoda</taxon>
        <taxon>Pleocyemata</taxon>
        <taxon>Anomura</taxon>
        <taxon>Galatheoidea</taxon>
        <taxon>Porcellanidae</taxon>
        <taxon>Petrolisthes</taxon>
    </lineage>
</organism>
<protein>
    <submittedName>
        <fullName evidence="2">Uncharacterized protein</fullName>
    </submittedName>
</protein>
<evidence type="ECO:0000313" key="2">
    <source>
        <dbReference type="EMBL" id="KAK3857477.1"/>
    </source>
</evidence>
<keyword evidence="3" id="KW-1185">Reference proteome</keyword>
<evidence type="ECO:0000313" key="3">
    <source>
        <dbReference type="Proteomes" id="UP001286313"/>
    </source>
</evidence>
<comment type="caution">
    <text evidence="2">The sequence shown here is derived from an EMBL/GenBank/DDBJ whole genome shotgun (WGS) entry which is preliminary data.</text>
</comment>
<keyword evidence="1" id="KW-0812">Transmembrane</keyword>
<evidence type="ECO:0000256" key="1">
    <source>
        <dbReference type="SAM" id="Phobius"/>
    </source>
</evidence>
<dbReference type="EMBL" id="JAWQEG010005597">
    <property type="protein sequence ID" value="KAK3857477.1"/>
    <property type="molecule type" value="Genomic_DNA"/>
</dbReference>
<accession>A0AAE1BWG5</accession>
<reference evidence="2" key="1">
    <citation type="submission" date="2023-10" db="EMBL/GenBank/DDBJ databases">
        <title>Genome assemblies of two species of porcelain crab, Petrolisthes cinctipes and Petrolisthes manimaculis (Anomura: Porcellanidae).</title>
        <authorList>
            <person name="Angst P."/>
        </authorList>
    </citation>
    <scope>NUCLEOTIDE SEQUENCE</scope>
    <source>
        <strain evidence="2">PB745_01</strain>
        <tissue evidence="2">Gill</tissue>
    </source>
</reference>
<keyword evidence="1" id="KW-0472">Membrane</keyword>
<dbReference type="Proteomes" id="UP001286313">
    <property type="component" value="Unassembled WGS sequence"/>
</dbReference>